<protein>
    <submittedName>
        <fullName evidence="1">Uncharacterized protein</fullName>
    </submittedName>
</protein>
<dbReference type="RefSeq" id="WP_141481050.1">
    <property type="nucleotide sequence ID" value="NZ_VICD02000024.1"/>
</dbReference>
<proteinExistence type="predicted"/>
<comment type="caution">
    <text evidence="1">The sequence shown here is derived from an EMBL/GenBank/DDBJ whole genome shotgun (WGS) entry which is preliminary data.</text>
</comment>
<evidence type="ECO:0000313" key="1">
    <source>
        <dbReference type="EMBL" id="KAB8198403.1"/>
    </source>
</evidence>
<evidence type="ECO:0000313" key="2">
    <source>
        <dbReference type="Proteomes" id="UP000320431"/>
    </source>
</evidence>
<dbReference type="Proteomes" id="UP000320431">
    <property type="component" value="Unassembled WGS sequence"/>
</dbReference>
<dbReference type="EMBL" id="VICD02000024">
    <property type="protein sequence ID" value="KAB8198403.1"/>
    <property type="molecule type" value="Genomic_DNA"/>
</dbReference>
<reference evidence="1 2" key="1">
    <citation type="submission" date="2019-10" db="EMBL/GenBank/DDBJ databases">
        <title>Lysobacter alkalisoli sp. nov., isolated from saline-alkaline soil.</title>
        <authorList>
            <person name="Sun J.-Q."/>
        </authorList>
    </citation>
    <scope>NUCLEOTIDE SEQUENCE [LARGE SCALE GENOMIC DNA]</scope>
    <source>
        <strain evidence="1 2">KCTC 42381</strain>
    </source>
</reference>
<accession>A0A508BC10</accession>
<sequence>MLSLDVVTIFLAMLAFHWVGQDWFGLALPGMRAPHPQIMAILSTCACMLVAMVNGSRRFDDATRVGMPEAVLRWLVTQQIITAAEVSAVVTSPIRIRREL</sequence>
<dbReference type="AlphaFoldDB" id="A0A508BC10"/>
<gene>
    <name evidence="1" type="ORF">FKV24_002265</name>
</gene>
<name>A0A508BC10_9GAMM</name>
<organism evidence="1 2">
    <name type="scientific">Marilutibacter maris</name>
    <dbReference type="NCBI Taxonomy" id="1605891"/>
    <lineage>
        <taxon>Bacteria</taxon>
        <taxon>Pseudomonadati</taxon>
        <taxon>Pseudomonadota</taxon>
        <taxon>Gammaproteobacteria</taxon>
        <taxon>Lysobacterales</taxon>
        <taxon>Lysobacteraceae</taxon>
        <taxon>Marilutibacter</taxon>
    </lineage>
</organism>